<evidence type="ECO:0000256" key="1">
    <source>
        <dbReference type="ARBA" id="ARBA00022723"/>
    </source>
</evidence>
<gene>
    <name evidence="3" type="ordered locus">SCATT_15390</name>
</gene>
<dbReference type="HOGENOM" id="CLU_056929_3_0_11"/>
<dbReference type="CDD" id="cd03416">
    <property type="entry name" value="CbiX_SirB_N"/>
    <property type="match status" value="1"/>
</dbReference>
<accession>G8X224</accession>
<evidence type="ECO:0008006" key="5">
    <source>
        <dbReference type="Google" id="ProtNLM"/>
    </source>
</evidence>
<dbReference type="PANTHER" id="PTHR33542:SF5">
    <property type="entry name" value="FERROCHELATASE CHE1"/>
    <property type="match status" value="1"/>
</dbReference>
<dbReference type="SUPFAM" id="SSF53800">
    <property type="entry name" value="Chelatase"/>
    <property type="match status" value="1"/>
</dbReference>
<dbReference type="KEGG" id="sct:SCAT_1537"/>
<dbReference type="Pfam" id="PF01903">
    <property type="entry name" value="CbiX"/>
    <property type="match status" value="2"/>
</dbReference>
<dbReference type="EMBL" id="CP003219">
    <property type="protein sequence ID" value="AEW93910.1"/>
    <property type="molecule type" value="Genomic_DNA"/>
</dbReference>
<evidence type="ECO:0000313" key="3">
    <source>
        <dbReference type="EMBL" id="AEW93910.1"/>
    </source>
</evidence>
<dbReference type="PANTHER" id="PTHR33542">
    <property type="entry name" value="SIROHYDROCHLORIN FERROCHELATASE, CHLOROPLASTIC"/>
    <property type="match status" value="1"/>
</dbReference>
<keyword evidence="2" id="KW-0456">Lyase</keyword>
<sequence length="243" mass="24806">MVVVAHGSRDPAARRALAVLLDRVRRLRPDVAVHPAHVELAEPLLDDALAALRGPAVLVPLLLADGYHVKHDLPAAAARAAPLAVTVARPLGPHPLLAAALHARLAEAGFRGAAATGRTGVVLAAAGSRDPDSAAATARTAALLTARLDGVPVLPGYACAARPTIPQAIARLTARGIHRVAVASCFTAPGRFAAEAATAAPWLVSAPLGAHPALARLVVRRYEEALSRASAHRPPRAFAGAPG</sequence>
<dbReference type="Proteomes" id="UP000007842">
    <property type="component" value="Chromosome"/>
</dbReference>
<proteinExistence type="predicted"/>
<dbReference type="GO" id="GO:0046872">
    <property type="term" value="F:metal ion binding"/>
    <property type="evidence" value="ECO:0007669"/>
    <property type="project" value="UniProtKB-KW"/>
</dbReference>
<dbReference type="Gene3D" id="3.40.50.1400">
    <property type="match status" value="2"/>
</dbReference>
<dbReference type="STRING" id="1003195.SCATT_15390"/>
<dbReference type="InterPro" id="IPR002762">
    <property type="entry name" value="CbiX-like"/>
</dbReference>
<dbReference type="KEGG" id="scy:SCATT_15390"/>
<dbReference type="InterPro" id="IPR050963">
    <property type="entry name" value="Sirohydro_Cobaltochel/CbiX"/>
</dbReference>
<reference evidence="4" key="1">
    <citation type="submission" date="2011-12" db="EMBL/GenBank/DDBJ databases">
        <title>Complete genome sequence of Streptomyces cattleya strain DSM 46488.</title>
        <authorList>
            <person name="Ou H.-Y."/>
            <person name="Li P."/>
            <person name="Zhao C."/>
            <person name="O'Hagan D."/>
            <person name="Deng Z."/>
        </authorList>
    </citation>
    <scope>NUCLEOTIDE SEQUENCE [LARGE SCALE GENOMIC DNA]</scope>
    <source>
        <strain evidence="4">ATCC 35852 / DSM 46488 / JCM 4925 / NBRC 14057 / NRRL 8057</strain>
    </source>
</reference>
<evidence type="ECO:0000256" key="2">
    <source>
        <dbReference type="ARBA" id="ARBA00023239"/>
    </source>
</evidence>
<dbReference type="AlphaFoldDB" id="F8K4E7"/>
<protein>
    <recommendedName>
        <fullName evidence="5">Sirohydrochlorin ferrochelatase</fullName>
    </recommendedName>
</protein>
<accession>F8K4E7</accession>
<dbReference type="eggNOG" id="COG2138">
    <property type="taxonomic scope" value="Bacteria"/>
</dbReference>
<dbReference type="PATRIC" id="fig|1003195.11.peg.3111"/>
<dbReference type="GO" id="GO:0016829">
    <property type="term" value="F:lyase activity"/>
    <property type="evidence" value="ECO:0007669"/>
    <property type="project" value="UniProtKB-KW"/>
</dbReference>
<dbReference type="OrthoDB" id="7345302at2"/>
<keyword evidence="1" id="KW-0479">Metal-binding</keyword>
<keyword evidence="4" id="KW-1185">Reference proteome</keyword>
<name>F8K4E7_STREN</name>
<organism evidence="3 4">
    <name type="scientific">Streptantibioticus cattleyicolor (strain ATCC 35852 / DSM 46488 / JCM 4925 / NBRC 14057 / NRRL 8057)</name>
    <name type="common">Streptomyces cattleya</name>
    <dbReference type="NCBI Taxonomy" id="1003195"/>
    <lineage>
        <taxon>Bacteria</taxon>
        <taxon>Bacillati</taxon>
        <taxon>Actinomycetota</taxon>
        <taxon>Actinomycetes</taxon>
        <taxon>Kitasatosporales</taxon>
        <taxon>Streptomycetaceae</taxon>
        <taxon>Streptantibioticus</taxon>
    </lineage>
</organism>
<evidence type="ECO:0000313" key="4">
    <source>
        <dbReference type="Proteomes" id="UP000007842"/>
    </source>
</evidence>